<evidence type="ECO:0000256" key="5">
    <source>
        <dbReference type="ARBA" id="ARBA00034078"/>
    </source>
</evidence>
<name>A0A3P8T3J7_AMPPE</name>
<evidence type="ECO:0000256" key="3">
    <source>
        <dbReference type="ARBA" id="ARBA00023004"/>
    </source>
</evidence>
<protein>
    <recommendedName>
        <fullName evidence="6">Iron-binding zinc finger CDGSH type domain-containing protein</fullName>
    </recommendedName>
</protein>
<proteinExistence type="predicted"/>
<dbReference type="AlphaFoldDB" id="A0A3P8T3J7"/>
<dbReference type="PANTHER" id="PTHR46491:SF3">
    <property type="entry name" value="CDGSH IRON-SULFUR DOMAIN-CONTAINING PROTEIN 3, MITOCHONDRIAL"/>
    <property type="match status" value="1"/>
</dbReference>
<dbReference type="GO" id="GO:0046872">
    <property type="term" value="F:metal ion binding"/>
    <property type="evidence" value="ECO:0007669"/>
    <property type="project" value="UniProtKB-KW"/>
</dbReference>
<evidence type="ECO:0000313" key="8">
    <source>
        <dbReference type="Proteomes" id="UP000265080"/>
    </source>
</evidence>
<feature type="domain" description="Iron-binding zinc finger CDGSH type" evidence="6">
    <location>
        <begin position="86"/>
        <end position="123"/>
    </location>
</feature>
<dbReference type="Ensembl" id="ENSAPET00000018769.1">
    <property type="protein sequence ID" value="ENSAPEP00000018262.1"/>
    <property type="gene ID" value="ENSAPEG00000013073.1"/>
</dbReference>
<feature type="domain" description="Iron-binding zinc finger CDGSH type" evidence="6">
    <location>
        <begin position="48"/>
        <end position="85"/>
    </location>
</feature>
<accession>A0A3P8T3J7</accession>
<evidence type="ECO:0000256" key="4">
    <source>
        <dbReference type="ARBA" id="ARBA00023014"/>
    </source>
</evidence>
<dbReference type="Proteomes" id="UP000265080">
    <property type="component" value="Chromosome 3"/>
</dbReference>
<evidence type="ECO:0000256" key="1">
    <source>
        <dbReference type="ARBA" id="ARBA00022714"/>
    </source>
</evidence>
<dbReference type="GO" id="GO:0051537">
    <property type="term" value="F:2 iron, 2 sulfur cluster binding"/>
    <property type="evidence" value="ECO:0007669"/>
    <property type="project" value="UniProtKB-KW"/>
</dbReference>
<reference evidence="7" key="3">
    <citation type="submission" date="2025-09" db="UniProtKB">
        <authorList>
            <consortium name="Ensembl"/>
        </authorList>
    </citation>
    <scope>IDENTIFICATION</scope>
</reference>
<keyword evidence="4" id="KW-0411">Iron-sulfur</keyword>
<keyword evidence="3" id="KW-0408">Iron</keyword>
<reference evidence="7 8" key="1">
    <citation type="submission" date="2018-03" db="EMBL/GenBank/DDBJ databases">
        <title>Finding Nemo's genes: A chromosome-scale reference assembly of the genome of the orange clownfish Amphiprion percula.</title>
        <authorList>
            <person name="Lehmann R."/>
        </authorList>
    </citation>
    <scope>NUCLEOTIDE SEQUENCE</scope>
</reference>
<comment type="cofactor">
    <cofactor evidence="5">
        <name>[2Fe-2S] cluster</name>
        <dbReference type="ChEBI" id="CHEBI:190135"/>
    </cofactor>
</comment>
<dbReference type="InterPro" id="IPR052950">
    <property type="entry name" value="CISD"/>
</dbReference>
<evidence type="ECO:0000259" key="6">
    <source>
        <dbReference type="SMART" id="SM00704"/>
    </source>
</evidence>
<keyword evidence="1" id="KW-0001">2Fe-2S</keyword>
<dbReference type="GO" id="GO:0005739">
    <property type="term" value="C:mitochondrion"/>
    <property type="evidence" value="ECO:0007669"/>
    <property type="project" value="TreeGrafter"/>
</dbReference>
<dbReference type="InterPro" id="IPR018967">
    <property type="entry name" value="FeS-contain_CDGSH-typ"/>
</dbReference>
<dbReference type="Gene3D" id="3.40.5.90">
    <property type="entry name" value="CDGSH iron-sulfur domain, mitoNEET-type"/>
    <property type="match status" value="2"/>
</dbReference>
<organism evidence="7 8">
    <name type="scientific">Amphiprion percula</name>
    <name type="common">Orange clownfish</name>
    <name type="synonym">Lutjanus percula</name>
    <dbReference type="NCBI Taxonomy" id="161767"/>
    <lineage>
        <taxon>Eukaryota</taxon>
        <taxon>Metazoa</taxon>
        <taxon>Chordata</taxon>
        <taxon>Craniata</taxon>
        <taxon>Vertebrata</taxon>
        <taxon>Euteleostomi</taxon>
        <taxon>Actinopterygii</taxon>
        <taxon>Neopterygii</taxon>
        <taxon>Teleostei</taxon>
        <taxon>Neoteleostei</taxon>
        <taxon>Acanthomorphata</taxon>
        <taxon>Ovalentaria</taxon>
        <taxon>Pomacentridae</taxon>
        <taxon>Amphiprion</taxon>
    </lineage>
</organism>
<dbReference type="PANTHER" id="PTHR46491">
    <property type="entry name" value="CDGSH IRON SULFUR DOMAIN PROTEIN HOMOLOG"/>
    <property type="match status" value="1"/>
</dbReference>
<keyword evidence="2" id="KW-0479">Metal-binding</keyword>
<dbReference type="GeneTree" id="ENSGT00940000165589"/>
<evidence type="ECO:0000313" key="7">
    <source>
        <dbReference type="Ensembl" id="ENSAPEP00000018262.1"/>
    </source>
</evidence>
<dbReference type="OMA" id="CAVQWRP"/>
<keyword evidence="8" id="KW-1185">Reference proteome</keyword>
<dbReference type="SMART" id="SM00704">
    <property type="entry name" value="ZnF_CDGSH"/>
    <property type="match status" value="2"/>
</dbReference>
<dbReference type="InterPro" id="IPR042216">
    <property type="entry name" value="MitoNEET_CISD"/>
</dbReference>
<evidence type="ECO:0000256" key="2">
    <source>
        <dbReference type="ARBA" id="ARBA00022723"/>
    </source>
</evidence>
<dbReference type="STRING" id="161767.ENSAPEP00000018262"/>
<reference evidence="7" key="2">
    <citation type="submission" date="2025-08" db="UniProtKB">
        <authorList>
            <consortium name="Ensembl"/>
        </authorList>
    </citation>
    <scope>IDENTIFICATION</scope>
</reference>
<sequence>MNAAAAVRIIGAAQRRCAQTLGRPALLPVSSSAVQFCLQSTQPVPAARLPYRVKVSAGKRYAWCACGHSKKQPFCDGAHRTDAPSISPVRFTPDKDRTLMLCACKQTKNTPYCDGSHLKVIFQDIVKSVKGIFK</sequence>
<dbReference type="Pfam" id="PF09360">
    <property type="entry name" value="zf-CDGSH"/>
    <property type="match status" value="2"/>
</dbReference>